<dbReference type="SUPFAM" id="SSF55909">
    <property type="entry name" value="Pentein"/>
    <property type="match status" value="1"/>
</dbReference>
<gene>
    <name evidence="3" type="ORF">METZ01_LOCUS422716</name>
</gene>
<accession>A0A382XFM3</accession>
<feature type="non-terminal residue" evidence="3">
    <location>
        <position position="1"/>
    </location>
</feature>
<keyword evidence="2" id="KW-0808">Transferase</keyword>
<evidence type="ECO:0000256" key="2">
    <source>
        <dbReference type="ARBA" id="ARBA00022679"/>
    </source>
</evidence>
<dbReference type="PANTHER" id="PTHR10488:SF1">
    <property type="entry name" value="GLYCINE AMIDINOTRANSFERASE, MITOCHONDRIAL"/>
    <property type="match status" value="1"/>
</dbReference>
<evidence type="ECO:0000313" key="3">
    <source>
        <dbReference type="EMBL" id="SVD69862.1"/>
    </source>
</evidence>
<organism evidence="3">
    <name type="scientific">marine metagenome</name>
    <dbReference type="NCBI Taxonomy" id="408172"/>
    <lineage>
        <taxon>unclassified sequences</taxon>
        <taxon>metagenomes</taxon>
        <taxon>ecological metagenomes</taxon>
    </lineage>
</organism>
<evidence type="ECO:0000256" key="1">
    <source>
        <dbReference type="ARBA" id="ARBA00006943"/>
    </source>
</evidence>
<reference evidence="3" key="1">
    <citation type="submission" date="2018-05" db="EMBL/GenBank/DDBJ databases">
        <authorList>
            <person name="Lanie J.A."/>
            <person name="Ng W.-L."/>
            <person name="Kazmierczak K.M."/>
            <person name="Andrzejewski T.M."/>
            <person name="Davidsen T.M."/>
            <person name="Wayne K.J."/>
            <person name="Tettelin H."/>
            <person name="Glass J.I."/>
            <person name="Rusch D."/>
            <person name="Podicherti R."/>
            <person name="Tsui H.-C.T."/>
            <person name="Winkler M.E."/>
        </authorList>
    </citation>
    <scope>NUCLEOTIDE SEQUENCE</scope>
</reference>
<dbReference type="InterPro" id="IPR033195">
    <property type="entry name" value="AmidinoTrfase"/>
</dbReference>
<name>A0A382XFM3_9ZZZZ</name>
<dbReference type="GO" id="GO:0015067">
    <property type="term" value="F:amidinotransferase activity"/>
    <property type="evidence" value="ECO:0007669"/>
    <property type="project" value="InterPro"/>
</dbReference>
<dbReference type="PANTHER" id="PTHR10488">
    <property type="entry name" value="GLYCINE AMIDINOTRANSFERASE, MITOCHONDRIAL"/>
    <property type="match status" value="1"/>
</dbReference>
<dbReference type="Gene3D" id="3.75.10.10">
    <property type="entry name" value="L-arginine/glycine Amidinotransferase, Chain A"/>
    <property type="match status" value="1"/>
</dbReference>
<dbReference type="AlphaFoldDB" id="A0A382XFM3"/>
<sequence>LVIGNRVFDVNMRFSCRQHEIEAYDFIPNIEPIDDNLAIFDAANVCRIGKDLLYLVSESGTREGGEWLRNTFEGEYNVHILDNIYDGVHIDSTITALNDHTVLLNASRINKDNLPKIFKDWNCIFINDCVPIDFYEYPYASKWLGMNMFSINSKTVVVDKNQEEIIKILEKNNFTVIPLQLRHSRTLGGGFHCVTLDLWREDFING</sequence>
<proteinExistence type="inferred from homology"/>
<evidence type="ECO:0008006" key="4">
    <source>
        <dbReference type="Google" id="ProtNLM"/>
    </source>
</evidence>
<protein>
    <recommendedName>
        <fullName evidence="4">Inosamine-phosphate amidinotransferase 1</fullName>
    </recommendedName>
</protein>
<comment type="similarity">
    <text evidence="1">Belongs to the amidinotransferase family.</text>
</comment>
<dbReference type="EMBL" id="UINC01167379">
    <property type="protein sequence ID" value="SVD69862.1"/>
    <property type="molecule type" value="Genomic_DNA"/>
</dbReference>